<evidence type="ECO:0000259" key="2">
    <source>
        <dbReference type="PROSITE" id="PS50157"/>
    </source>
</evidence>
<comment type="caution">
    <text evidence="3">The sequence shown here is derived from an EMBL/GenBank/DDBJ whole genome shotgun (WGS) entry which is preliminary data.</text>
</comment>
<dbReference type="OrthoDB" id="552713at2"/>
<evidence type="ECO:0000313" key="3">
    <source>
        <dbReference type="EMBL" id="TSD68099.1"/>
    </source>
</evidence>
<evidence type="ECO:0000256" key="1">
    <source>
        <dbReference type="SAM" id="MobiDB-lite"/>
    </source>
</evidence>
<gene>
    <name evidence="3" type="ORF">FNM00_00445</name>
</gene>
<dbReference type="RefSeq" id="WP_143911046.1">
    <property type="nucleotide sequence ID" value="NZ_VLNT01000001.1"/>
</dbReference>
<dbReference type="PROSITE" id="PS00028">
    <property type="entry name" value="ZINC_FINGER_C2H2_1"/>
    <property type="match status" value="1"/>
</dbReference>
<name>A0A554SPA5_9ACTN</name>
<reference evidence="3 4" key="1">
    <citation type="submission" date="2019-07" db="EMBL/GenBank/DDBJ databases">
        <authorList>
            <person name="Zhao L.H."/>
        </authorList>
    </citation>
    <scope>NUCLEOTIDE SEQUENCE [LARGE SCALE GENOMIC DNA]</scope>
    <source>
        <strain evidence="3 4">Co35</strain>
    </source>
</reference>
<keyword evidence="4" id="KW-1185">Reference proteome</keyword>
<organism evidence="3 4">
    <name type="scientific">Aeromicrobium piscarium</name>
    <dbReference type="NCBI Taxonomy" id="2590901"/>
    <lineage>
        <taxon>Bacteria</taxon>
        <taxon>Bacillati</taxon>
        <taxon>Actinomycetota</taxon>
        <taxon>Actinomycetes</taxon>
        <taxon>Propionibacteriales</taxon>
        <taxon>Nocardioidaceae</taxon>
        <taxon>Aeromicrobium</taxon>
    </lineage>
</organism>
<dbReference type="PROSITE" id="PS50157">
    <property type="entry name" value="ZINC_FINGER_C2H2_2"/>
    <property type="match status" value="1"/>
</dbReference>
<accession>A0A554SPA5</accession>
<dbReference type="AlphaFoldDB" id="A0A554SPA5"/>
<dbReference type="InterPro" id="IPR013087">
    <property type="entry name" value="Znf_C2H2_type"/>
</dbReference>
<dbReference type="Proteomes" id="UP000316988">
    <property type="component" value="Unassembled WGS sequence"/>
</dbReference>
<protein>
    <recommendedName>
        <fullName evidence="2">C2H2-type domain-containing protein</fullName>
    </recommendedName>
</protein>
<feature type="domain" description="C2H2-type" evidence="2">
    <location>
        <begin position="6"/>
        <end position="33"/>
    </location>
</feature>
<feature type="region of interest" description="Disordered" evidence="1">
    <location>
        <begin position="142"/>
        <end position="165"/>
    </location>
</feature>
<evidence type="ECO:0000313" key="4">
    <source>
        <dbReference type="Proteomes" id="UP000316988"/>
    </source>
</evidence>
<feature type="compositionally biased region" description="Basic and acidic residues" evidence="1">
    <location>
        <begin position="154"/>
        <end position="165"/>
    </location>
</feature>
<proteinExistence type="predicted"/>
<dbReference type="EMBL" id="VLNT01000001">
    <property type="protein sequence ID" value="TSD68099.1"/>
    <property type="molecule type" value="Genomic_DNA"/>
</dbReference>
<sequence>MTYTPKACPHCGRTFEPKSKSNWHRQKHCSRRCAGLAASARRDYSGKRNPKWNNGISRHPLRDIYNEAKRRCENPSHPRYADYGGRGIAMCDRWRDDFWAFVADMGPRPEGTGPSGRHLYSLDRIDNDGPYSPENCRWATYSDQSKNRRTSGWESRDRNLDGKFA</sequence>